<dbReference type="PANTHER" id="PTHR34631:SF3">
    <property type="entry name" value="ISSOD12 TRANSPOSASE TNPA_ISSOD12"/>
    <property type="match status" value="1"/>
</dbReference>
<evidence type="ECO:0000259" key="1">
    <source>
        <dbReference type="Pfam" id="PF13737"/>
    </source>
</evidence>
<evidence type="ECO:0000313" key="2">
    <source>
        <dbReference type="EMBL" id="RUO17954.1"/>
    </source>
</evidence>
<name>A0ABY0BN30_9GAMM</name>
<feature type="domain" description="Transposase DDE" evidence="1">
    <location>
        <begin position="19"/>
        <end position="129"/>
    </location>
</feature>
<proteinExistence type="predicted"/>
<organism evidence="2 3">
    <name type="scientific">Aliidiomarina maris</name>
    <dbReference type="NCBI Taxonomy" id="531312"/>
    <lineage>
        <taxon>Bacteria</taxon>
        <taxon>Pseudomonadati</taxon>
        <taxon>Pseudomonadota</taxon>
        <taxon>Gammaproteobacteria</taxon>
        <taxon>Alteromonadales</taxon>
        <taxon>Idiomarinaceae</taxon>
        <taxon>Aliidiomarina</taxon>
    </lineage>
</organism>
<sequence>MSKAKYRVKNWSEYNKALKQRGSVTFWLDEKAIAQWWHDTPNGKRGRDLTYSDQAIVTFMMLQAVYKLSLRSTEGFLNSLFNLMNVPLKSPDYSSVSKRARTVKVKIPRPSGPVAHVVFDATGLKVFGEGEWKVRKHGQEKRRTWRKLHLGVDVESQQVVCEEVSLVNVGDNEVLPTMLKKMGRRKVGKVTSDGAYDTKECYREIARKNAIPCIPPRSNARYWRGDHPRNDAVKALKQGQLAQWKHDTGYHQRSLAETAMWRFKSLTGERLRYHSYNAQVGEGYVRVAVLNKLTRLGMPVSEMVR</sequence>
<comment type="caution">
    <text evidence="2">The sequence shown here is derived from an EMBL/GenBank/DDBJ whole genome shotgun (WGS) entry which is preliminary data.</text>
</comment>
<dbReference type="EMBL" id="PIPK01000037">
    <property type="protein sequence ID" value="RUO17954.1"/>
    <property type="molecule type" value="Genomic_DNA"/>
</dbReference>
<dbReference type="Proteomes" id="UP000287865">
    <property type="component" value="Unassembled WGS sequence"/>
</dbReference>
<protein>
    <submittedName>
        <fullName evidence="2">IS5/IS1182 family transposase</fullName>
    </submittedName>
</protein>
<keyword evidence="3" id="KW-1185">Reference proteome</keyword>
<dbReference type="InterPro" id="IPR053520">
    <property type="entry name" value="Transposase_Tn903"/>
</dbReference>
<evidence type="ECO:0000313" key="3">
    <source>
        <dbReference type="Proteomes" id="UP000287865"/>
    </source>
</evidence>
<dbReference type="PANTHER" id="PTHR34631">
    <property type="match status" value="1"/>
</dbReference>
<dbReference type="InterPro" id="IPR025668">
    <property type="entry name" value="Tnp_DDE_dom"/>
</dbReference>
<dbReference type="RefSeq" id="WP_126819034.1">
    <property type="nucleotide sequence ID" value="NZ_PIPK01000037.1"/>
</dbReference>
<gene>
    <name evidence="2" type="ORF">CWE07_14340</name>
</gene>
<dbReference type="NCBIfam" id="NF033579">
    <property type="entry name" value="transpos_IS5_2"/>
    <property type="match status" value="1"/>
</dbReference>
<reference evidence="2 3" key="1">
    <citation type="journal article" date="2018" name="Front. Microbiol.">
        <title>Genome-Based Analysis Reveals the Taxonomy and Diversity of the Family Idiomarinaceae.</title>
        <authorList>
            <person name="Liu Y."/>
            <person name="Lai Q."/>
            <person name="Shao Z."/>
        </authorList>
    </citation>
    <scope>NUCLEOTIDE SEQUENCE [LARGE SCALE GENOMIC DNA]</scope>
    <source>
        <strain evidence="2 3">CF12-14</strain>
    </source>
</reference>
<dbReference type="InterPro" id="IPR053172">
    <property type="entry name" value="Tn903_transposase"/>
</dbReference>
<accession>A0ABY0BN30</accession>
<dbReference type="Pfam" id="PF13737">
    <property type="entry name" value="DDE_Tnp_1_5"/>
    <property type="match status" value="1"/>
</dbReference>